<dbReference type="Proteomes" id="UP000050783">
    <property type="component" value="Unassembled WGS sequence"/>
</dbReference>
<proteinExistence type="predicted"/>
<organism evidence="1 2">
    <name type="scientific">Ruegeria atlantica</name>
    <dbReference type="NCBI Taxonomy" id="81569"/>
    <lineage>
        <taxon>Bacteria</taxon>
        <taxon>Pseudomonadati</taxon>
        <taxon>Pseudomonadota</taxon>
        <taxon>Alphaproteobacteria</taxon>
        <taxon>Rhodobacterales</taxon>
        <taxon>Roseobacteraceae</taxon>
        <taxon>Ruegeria</taxon>
    </lineage>
</organism>
<dbReference type="GeneID" id="55494593"/>
<reference evidence="1 2" key="1">
    <citation type="submission" date="2015-09" db="EMBL/GenBank/DDBJ databases">
        <authorList>
            <consortium name="Swine Surveillance"/>
        </authorList>
    </citation>
    <scope>NUCLEOTIDE SEQUENCE [LARGE SCALE GENOMIC DNA]</scope>
    <source>
        <strain evidence="1 2">CECT 4292</strain>
    </source>
</reference>
<dbReference type="EMBL" id="CYPU01000068">
    <property type="protein sequence ID" value="CUH49249.1"/>
    <property type="molecule type" value="Genomic_DNA"/>
</dbReference>
<dbReference type="AlphaFoldDB" id="A0A0P1EGE9"/>
<accession>A0A0P1EGE9</accession>
<gene>
    <name evidence="1" type="ORF">RUA4292_03444</name>
</gene>
<name>A0A0P1EGE9_9RHOB</name>
<dbReference type="RefSeq" id="WP_058278696.1">
    <property type="nucleotide sequence ID" value="NZ_CYPU01000068.1"/>
</dbReference>
<evidence type="ECO:0000313" key="1">
    <source>
        <dbReference type="EMBL" id="CUH49249.1"/>
    </source>
</evidence>
<evidence type="ECO:0000313" key="2">
    <source>
        <dbReference type="Proteomes" id="UP000050783"/>
    </source>
</evidence>
<protein>
    <submittedName>
        <fullName evidence="1">Uncharacterized protein</fullName>
    </submittedName>
</protein>
<sequence>MKAQKARSDRNLEWADAPYLLSVCEAGSLAGVARIMGALSAQAFKTTRALSGENLMFENFGPW</sequence>